<feature type="transmembrane region" description="Helical" evidence="1">
    <location>
        <begin position="184"/>
        <end position="204"/>
    </location>
</feature>
<protein>
    <recommendedName>
        <fullName evidence="5">Conjugal transfer protein TrbL</fullName>
    </recommendedName>
</protein>
<feature type="transmembrane region" description="Helical" evidence="1">
    <location>
        <begin position="243"/>
        <end position="272"/>
    </location>
</feature>
<dbReference type="EMBL" id="JAVDPW010000014">
    <property type="protein sequence ID" value="MDR6293807.1"/>
    <property type="molecule type" value="Genomic_DNA"/>
</dbReference>
<feature type="transmembrane region" description="Helical" evidence="1">
    <location>
        <begin position="71"/>
        <end position="92"/>
    </location>
</feature>
<keyword evidence="4" id="KW-1185">Reference proteome</keyword>
<feature type="transmembrane region" description="Helical" evidence="1">
    <location>
        <begin position="210"/>
        <end position="236"/>
    </location>
</feature>
<sequence>MPHLSARTITSCIAGAVAGVAALAAARISWAAEGDTTGNFESIGAWTATINRFRNDITGKIDQITQFGSSYYSIAMVFMVGLAAIYLVIALTKYQFQGKNWAELIGSFVYAAIVMAIFVTYSVTVQAISEAPYGIVKMLQLAVLGSDDAFAPMVYLFKVATNITFNGDTAWYDLVGHIENSLTFALFAVVFLLVQATYLLAVAWATLWPIFYFFALKVLGFITVPFLFAGQLDFIFYGWLRQFFMLVLFVLIVNAVMMANVVLVAFCFNLPFSATFVGQTVVSGLLATTLIITVLVFGVVAIFQSQRIAAAWSGSDALSSGFARVAAQLITKGILR</sequence>
<name>A0ABU1JYU8_9PROT</name>
<feature type="signal peptide" evidence="2">
    <location>
        <begin position="1"/>
        <end position="31"/>
    </location>
</feature>
<evidence type="ECO:0008006" key="5">
    <source>
        <dbReference type="Google" id="ProtNLM"/>
    </source>
</evidence>
<keyword evidence="1" id="KW-1133">Transmembrane helix</keyword>
<organism evidence="3 4">
    <name type="scientific">Inquilinus ginsengisoli</name>
    <dbReference type="NCBI Taxonomy" id="363840"/>
    <lineage>
        <taxon>Bacteria</taxon>
        <taxon>Pseudomonadati</taxon>
        <taxon>Pseudomonadota</taxon>
        <taxon>Alphaproteobacteria</taxon>
        <taxon>Rhodospirillales</taxon>
        <taxon>Rhodospirillaceae</taxon>
        <taxon>Inquilinus</taxon>
    </lineage>
</organism>
<accession>A0ABU1JYU8</accession>
<comment type="caution">
    <text evidence="3">The sequence shown here is derived from an EMBL/GenBank/DDBJ whole genome shotgun (WGS) entry which is preliminary data.</text>
</comment>
<reference evidence="3 4" key="1">
    <citation type="submission" date="2023-07" db="EMBL/GenBank/DDBJ databases">
        <title>Sorghum-associated microbial communities from plants grown in Nebraska, USA.</title>
        <authorList>
            <person name="Schachtman D."/>
        </authorList>
    </citation>
    <scope>NUCLEOTIDE SEQUENCE [LARGE SCALE GENOMIC DNA]</scope>
    <source>
        <strain evidence="3 4">584</strain>
    </source>
</reference>
<keyword evidence="2" id="KW-0732">Signal</keyword>
<feature type="chain" id="PRO_5046195561" description="Conjugal transfer protein TrbL" evidence="2">
    <location>
        <begin position="32"/>
        <end position="336"/>
    </location>
</feature>
<feature type="transmembrane region" description="Helical" evidence="1">
    <location>
        <begin position="149"/>
        <end position="172"/>
    </location>
</feature>
<evidence type="ECO:0000256" key="2">
    <source>
        <dbReference type="SAM" id="SignalP"/>
    </source>
</evidence>
<dbReference type="RefSeq" id="WP_309801074.1">
    <property type="nucleotide sequence ID" value="NZ_JAVDPW010000014.1"/>
</dbReference>
<dbReference type="Proteomes" id="UP001262410">
    <property type="component" value="Unassembled WGS sequence"/>
</dbReference>
<gene>
    <name evidence="3" type="ORF">E9232_006360</name>
</gene>
<keyword evidence="1" id="KW-0812">Transmembrane</keyword>
<proteinExistence type="predicted"/>
<evidence type="ECO:0000313" key="4">
    <source>
        <dbReference type="Proteomes" id="UP001262410"/>
    </source>
</evidence>
<feature type="transmembrane region" description="Helical" evidence="1">
    <location>
        <begin position="284"/>
        <end position="303"/>
    </location>
</feature>
<feature type="transmembrane region" description="Helical" evidence="1">
    <location>
        <begin position="104"/>
        <end position="129"/>
    </location>
</feature>
<keyword evidence="1" id="KW-0472">Membrane</keyword>
<evidence type="ECO:0000313" key="3">
    <source>
        <dbReference type="EMBL" id="MDR6293807.1"/>
    </source>
</evidence>
<evidence type="ECO:0000256" key="1">
    <source>
        <dbReference type="SAM" id="Phobius"/>
    </source>
</evidence>